<dbReference type="Proteomes" id="UP001162483">
    <property type="component" value="Unassembled WGS sequence"/>
</dbReference>
<feature type="compositionally biased region" description="Basic and acidic residues" evidence="2">
    <location>
        <begin position="362"/>
        <end position="374"/>
    </location>
</feature>
<dbReference type="SUPFAM" id="SSF57997">
    <property type="entry name" value="Tropomyosin"/>
    <property type="match status" value="1"/>
</dbReference>
<keyword evidence="1" id="KW-0175">Coiled coil</keyword>
<evidence type="ECO:0000313" key="3">
    <source>
        <dbReference type="EMBL" id="CAI9589185.1"/>
    </source>
</evidence>
<dbReference type="PANTHER" id="PTHR43696">
    <property type="entry name" value="COILED-COIL DOMAIN-CONTAINING PROTEIN 157"/>
    <property type="match status" value="1"/>
</dbReference>
<comment type="caution">
    <text evidence="3">The sequence shown here is derived from an EMBL/GenBank/DDBJ whole genome shotgun (WGS) entry which is preliminary data.</text>
</comment>
<keyword evidence="4" id="KW-1185">Reference proteome</keyword>
<organism evidence="3 4">
    <name type="scientific">Staurois parvus</name>
    <dbReference type="NCBI Taxonomy" id="386267"/>
    <lineage>
        <taxon>Eukaryota</taxon>
        <taxon>Metazoa</taxon>
        <taxon>Chordata</taxon>
        <taxon>Craniata</taxon>
        <taxon>Vertebrata</taxon>
        <taxon>Euteleostomi</taxon>
        <taxon>Amphibia</taxon>
        <taxon>Batrachia</taxon>
        <taxon>Anura</taxon>
        <taxon>Neobatrachia</taxon>
        <taxon>Ranoidea</taxon>
        <taxon>Ranidae</taxon>
        <taxon>Staurois</taxon>
    </lineage>
</organism>
<accession>A0ABN9EZ98</accession>
<dbReference type="InterPro" id="IPR029681">
    <property type="entry name" value="CCDC157"/>
</dbReference>
<dbReference type="PANTHER" id="PTHR43696:SF9">
    <property type="entry name" value="COILED-COIL DOMAIN-CONTAINING PROTEIN 157"/>
    <property type="match status" value="1"/>
</dbReference>
<gene>
    <name evidence="3" type="ORF">SPARVUS_LOCUS10854009</name>
</gene>
<feature type="non-terminal residue" evidence="3">
    <location>
        <position position="1"/>
    </location>
</feature>
<name>A0ABN9EZ98_9NEOB</name>
<dbReference type="EMBL" id="CATNWA010016036">
    <property type="protein sequence ID" value="CAI9589185.1"/>
    <property type="molecule type" value="Genomic_DNA"/>
</dbReference>
<evidence type="ECO:0000256" key="2">
    <source>
        <dbReference type="SAM" id="MobiDB-lite"/>
    </source>
</evidence>
<protein>
    <recommendedName>
        <fullName evidence="5">Coiled-coil domain-containing protein 157</fullName>
    </recommendedName>
</protein>
<proteinExistence type="predicted"/>
<feature type="coiled-coil region" evidence="1">
    <location>
        <begin position="607"/>
        <end position="644"/>
    </location>
</feature>
<evidence type="ECO:0000313" key="4">
    <source>
        <dbReference type="Proteomes" id="UP001162483"/>
    </source>
</evidence>
<evidence type="ECO:0008006" key="5">
    <source>
        <dbReference type="Google" id="ProtNLM"/>
    </source>
</evidence>
<reference evidence="3" key="1">
    <citation type="submission" date="2023-05" db="EMBL/GenBank/DDBJ databases">
        <authorList>
            <person name="Stuckert A."/>
        </authorList>
    </citation>
    <scope>NUCLEOTIDE SEQUENCE</scope>
</reference>
<feature type="region of interest" description="Disordered" evidence="2">
    <location>
        <begin position="362"/>
        <end position="386"/>
    </location>
</feature>
<sequence length="748" mass="85285">GEFAASSKRFARVTAGDPSSFPTWNSPGIIPHTWSVLVTCPQSIRNMACMLGDRTCMESLRKDITDLQGIVIDVFSRVGAVRVPSWKFPDKMSCDLDLVQLLDRYDYVENDPEITQVSHMVLLELVIDRLLLLLQSFDIYTELIKNEGRFTPARSPGPSMSIGLTVRKYWSSMVKLGSVSQKTQSGKRVSIQDNTVVTKKSEISKDPSHFSESRLQTAPTRLHSYGISSTSRESRLETIKDRQNVGSQTLESALVPCDACAIAQISLKEVSDAIVSVCKSQNLPTSLTKVQDVLPPGGILSPSEMRYWASEESKDLARIAKHLSELTQLIQPLRNQLEDTKVENERLQQNMESLMNQLRVQEEEMQRQAKDNERKLHKKGQQSQELMDKLERDKEELRKGSAVLEERVSILKEELKMQHCTIRDLELARQRLVNEMQNMVHKEEVSTLEKKMNDLKVQLDNTLQKLHESAEAVSKERARGENLQIQKESLQAKQKSLLQQLDRLSQECEDLRGSLGDAEEEKAKLEEQIEQIEKEEENLKRQLKDQQEMVRILQKEKVTIEKSVTEVTKQLTELQGCLQEQKERERLLISYPDLHPLPEFESSGDITEDMEKQLQANSIRINILEEENTKLRASLQKLEEKSKQGPLQIIPQTRLWTLTPNREEMSPELRLAYNNSRRSIAKPPTPKLNSVTFTKDSESTSAFGQPEQKGSRQAVNLLTFPSENSSIAAYARVKQVKGRNRTPSSDRK</sequence>
<evidence type="ECO:0000256" key="1">
    <source>
        <dbReference type="SAM" id="Coils"/>
    </source>
</evidence>